<keyword evidence="26" id="KW-1185">Reference proteome</keyword>
<dbReference type="PROSITE" id="PS00478">
    <property type="entry name" value="LIM_DOMAIN_1"/>
    <property type="match status" value="1"/>
</dbReference>
<feature type="region of interest" description="Disordered" evidence="21">
    <location>
        <begin position="251"/>
        <end position="285"/>
    </location>
</feature>
<dbReference type="GO" id="GO:0043005">
    <property type="term" value="C:neuron projection"/>
    <property type="evidence" value="ECO:0007669"/>
    <property type="project" value="TreeGrafter"/>
</dbReference>
<dbReference type="InterPro" id="IPR017441">
    <property type="entry name" value="Protein_kinase_ATP_BS"/>
</dbReference>
<accession>A0A7J5XV47</accession>
<sequence length="751" mass="84680">MSVGGLCGDKAEERVTTRCLDGIADVKLGPSTSFASSTVGKTKGQKCCECGCILSHWYYEKEGQLYCKKHYWARYGEHCHGCRDTIATGLIMVAGEQKYHPECFTCMSCEMFIGDGDTYTLVERTKLYCGHCFCPGEVSAARSASSLTKRPHTVALVSLPPHAGRGLLDSSTLSPELLSSIHMGDRVLEVNGIPVLNISPDEINGVIQDTNRPLQLTIEHNPQSPDDPPLSNDPPDNISCPEPCVCEKLSSTHKLPSLEEEPSPGGETDEPIRVSLSPPQHQGMRSRHILRSCSIDKCPLSPGALSLLNHRREMVRSESLRADPGDRTHRIFRPSDLIHGEVLGKGFFGQAVKVTHQETGEVMVMKELIRFDEETQKTFLKEVSVHQSRESTPLTDSNVKVMRCMDHPNVLKFIGLFYKDKRINFAYLHSMNVIHRDLNSHNCLVRENQSVVVADFGLARLVREERNQSKTSSLERPPKGTLSDLRRPDRRKRYTVVGNPYWMAPEMISGKTYDERVDIFSFGIMICEQYHPPQCPPAFMPLGVLCCDMDAEKRPSFSKLEEWLENLLMHLDIGLPQLSELEQLSRGFWMNHNHQNQTQNQDKSPDSHEQTQCSQTQRHSPDAKLHSDNANNHTEPNHLTESQNLNSTPERHSDEEHDNDEMRPEDNHSCLSRQCKDHSQEKSKTCCRSTSVDSGENGSKSSERNNPSGQPEVQEEPSQQLQVNTSLGRSNRQRRTCRVLWDKSEEDSSFL</sequence>
<dbReference type="EMBL" id="JAAKFY010000020">
    <property type="protein sequence ID" value="KAF3840995.1"/>
    <property type="molecule type" value="Genomic_DNA"/>
</dbReference>
<keyword evidence="6" id="KW-0723">Serine/threonine-protein kinase</keyword>
<dbReference type="EC" id="2.7.11.1" evidence="4"/>
<name>A0A7J5XV47_DISMA</name>
<evidence type="ECO:0000313" key="26">
    <source>
        <dbReference type="Proteomes" id="UP000518266"/>
    </source>
</evidence>
<dbReference type="SUPFAM" id="SSF56112">
    <property type="entry name" value="Protein kinase-like (PK-like)"/>
    <property type="match status" value="1"/>
</dbReference>
<dbReference type="InterPro" id="IPR001781">
    <property type="entry name" value="Znf_LIM"/>
</dbReference>
<keyword evidence="8 19" id="KW-0479">Metal-binding</keyword>
<dbReference type="PANTHER" id="PTHR46485:SF7">
    <property type="entry name" value="LIM DOMAIN KINASE 1"/>
    <property type="match status" value="1"/>
</dbReference>
<dbReference type="GO" id="GO:0005737">
    <property type="term" value="C:cytoplasm"/>
    <property type="evidence" value="ECO:0007669"/>
    <property type="project" value="TreeGrafter"/>
</dbReference>
<dbReference type="PANTHER" id="PTHR46485">
    <property type="entry name" value="LIM DOMAIN KINASE 1"/>
    <property type="match status" value="1"/>
</dbReference>
<evidence type="ECO:0000256" key="6">
    <source>
        <dbReference type="ARBA" id="ARBA00022527"/>
    </source>
</evidence>
<feature type="region of interest" description="Disordered" evidence="21">
    <location>
        <begin position="595"/>
        <end position="736"/>
    </location>
</feature>
<dbReference type="Proteomes" id="UP000518266">
    <property type="component" value="Unassembled WGS sequence"/>
</dbReference>
<dbReference type="AlphaFoldDB" id="A0A7J5XV47"/>
<dbReference type="Pfam" id="PF00412">
    <property type="entry name" value="LIM"/>
    <property type="match status" value="1"/>
</dbReference>
<evidence type="ECO:0000256" key="20">
    <source>
        <dbReference type="PROSITE-ProRule" id="PRU10141"/>
    </source>
</evidence>
<evidence type="ECO:0000259" key="23">
    <source>
        <dbReference type="PROSITE" id="PS50023"/>
    </source>
</evidence>
<evidence type="ECO:0000256" key="3">
    <source>
        <dbReference type="ARBA" id="ARBA00005843"/>
    </source>
</evidence>
<dbReference type="SMART" id="SM00132">
    <property type="entry name" value="LIM"/>
    <property type="match status" value="1"/>
</dbReference>
<dbReference type="InterPro" id="IPR000719">
    <property type="entry name" value="Prot_kinase_dom"/>
</dbReference>
<evidence type="ECO:0000256" key="19">
    <source>
        <dbReference type="PROSITE-ProRule" id="PRU00125"/>
    </source>
</evidence>
<evidence type="ECO:0000259" key="22">
    <source>
        <dbReference type="PROSITE" id="PS50011"/>
    </source>
</evidence>
<evidence type="ECO:0000256" key="4">
    <source>
        <dbReference type="ARBA" id="ARBA00012513"/>
    </source>
</evidence>
<reference evidence="25 26" key="1">
    <citation type="submission" date="2020-03" db="EMBL/GenBank/DDBJ databases">
        <title>Dissostichus mawsoni Genome sequencing and assembly.</title>
        <authorList>
            <person name="Park H."/>
        </authorList>
    </citation>
    <scope>NUCLEOTIDE SEQUENCE [LARGE SCALE GENOMIC DNA]</scope>
    <source>
        <strain evidence="25">DM0001</strain>
        <tissue evidence="25">Muscle</tissue>
    </source>
</reference>
<feature type="compositionally biased region" description="Polar residues" evidence="21">
    <location>
        <begin position="686"/>
        <end position="730"/>
    </location>
</feature>
<keyword evidence="15" id="KW-0206">Cytoskeleton</keyword>
<keyword evidence="10 20" id="KW-0547">Nucleotide-binding</keyword>
<keyword evidence="16" id="KW-0539">Nucleus</keyword>
<protein>
    <recommendedName>
        <fullName evidence="4">non-specific serine/threonine protein kinase</fullName>
        <ecNumber evidence="4">2.7.11.1</ecNumber>
    </recommendedName>
</protein>
<dbReference type="PROSITE" id="PS50023">
    <property type="entry name" value="LIM_DOMAIN_2"/>
    <property type="match status" value="1"/>
</dbReference>
<keyword evidence="11" id="KW-0418">Kinase</keyword>
<feature type="compositionally biased region" description="Basic and acidic residues" evidence="21">
    <location>
        <begin position="649"/>
        <end position="684"/>
    </location>
</feature>
<feature type="compositionally biased region" description="Polar residues" evidence="21">
    <location>
        <begin position="628"/>
        <end position="648"/>
    </location>
</feature>
<gene>
    <name evidence="25" type="ORF">F7725_006857</name>
</gene>
<feature type="region of interest" description="Disordered" evidence="21">
    <location>
        <begin position="467"/>
        <end position="487"/>
    </location>
</feature>
<keyword evidence="14 19" id="KW-0440">LIM domain</keyword>
<feature type="region of interest" description="Disordered" evidence="21">
    <location>
        <begin position="217"/>
        <end position="239"/>
    </location>
</feature>
<comment type="catalytic activity">
    <reaction evidence="17">
        <text>L-threonyl-[protein] + ATP = O-phospho-L-threonyl-[protein] + ADP + H(+)</text>
        <dbReference type="Rhea" id="RHEA:46608"/>
        <dbReference type="Rhea" id="RHEA-COMP:11060"/>
        <dbReference type="Rhea" id="RHEA-COMP:11605"/>
        <dbReference type="ChEBI" id="CHEBI:15378"/>
        <dbReference type="ChEBI" id="CHEBI:30013"/>
        <dbReference type="ChEBI" id="CHEBI:30616"/>
        <dbReference type="ChEBI" id="CHEBI:61977"/>
        <dbReference type="ChEBI" id="CHEBI:456216"/>
        <dbReference type="EC" id="2.7.11.1"/>
    </reaction>
    <physiologicalReaction direction="left-to-right" evidence="17">
        <dbReference type="Rhea" id="RHEA:46609"/>
    </physiologicalReaction>
</comment>
<evidence type="ECO:0000256" key="18">
    <source>
        <dbReference type="ARBA" id="ARBA00048977"/>
    </source>
</evidence>
<evidence type="ECO:0000256" key="14">
    <source>
        <dbReference type="ARBA" id="ARBA00023038"/>
    </source>
</evidence>
<dbReference type="GO" id="GO:0051496">
    <property type="term" value="P:positive regulation of stress fiber assembly"/>
    <property type="evidence" value="ECO:0007669"/>
    <property type="project" value="TreeGrafter"/>
</dbReference>
<feature type="domain" description="LIM zinc-binding" evidence="23">
    <location>
        <begin position="77"/>
        <end position="139"/>
    </location>
</feature>
<dbReference type="Gene3D" id="2.10.110.10">
    <property type="entry name" value="Cysteine Rich Protein"/>
    <property type="match status" value="2"/>
</dbReference>
<keyword evidence="13 20" id="KW-0067">ATP-binding</keyword>
<evidence type="ECO:0000256" key="9">
    <source>
        <dbReference type="ARBA" id="ARBA00022737"/>
    </source>
</evidence>
<feature type="domain" description="Protein kinase" evidence="22">
    <location>
        <begin position="337"/>
        <end position="611"/>
    </location>
</feature>
<dbReference type="PROSITE" id="PS00107">
    <property type="entry name" value="PROTEIN_KINASE_ATP"/>
    <property type="match status" value="1"/>
</dbReference>
<dbReference type="SUPFAM" id="SSF50156">
    <property type="entry name" value="PDZ domain-like"/>
    <property type="match status" value="1"/>
</dbReference>
<evidence type="ECO:0000256" key="13">
    <source>
        <dbReference type="ARBA" id="ARBA00022840"/>
    </source>
</evidence>
<keyword evidence="5" id="KW-0963">Cytoplasm</keyword>
<dbReference type="SUPFAM" id="SSF57716">
    <property type="entry name" value="Glucocorticoid receptor-like (DNA-binding domain)"/>
    <property type="match status" value="2"/>
</dbReference>
<evidence type="ECO:0000313" key="25">
    <source>
        <dbReference type="EMBL" id="KAF3840995.1"/>
    </source>
</evidence>
<dbReference type="Gene3D" id="3.30.200.20">
    <property type="entry name" value="Phosphorylase Kinase, domain 1"/>
    <property type="match status" value="1"/>
</dbReference>
<feature type="binding site" evidence="20">
    <location>
        <position position="366"/>
    </location>
    <ligand>
        <name>ATP</name>
        <dbReference type="ChEBI" id="CHEBI:30616"/>
    </ligand>
</feature>
<dbReference type="GO" id="GO:0005634">
    <property type="term" value="C:nucleus"/>
    <property type="evidence" value="ECO:0007669"/>
    <property type="project" value="UniProtKB-SubCell"/>
</dbReference>
<dbReference type="PROSITE" id="PS50011">
    <property type="entry name" value="PROTEIN_KINASE_DOM"/>
    <property type="match status" value="1"/>
</dbReference>
<dbReference type="InterPro" id="IPR001478">
    <property type="entry name" value="PDZ"/>
</dbReference>
<evidence type="ECO:0000256" key="5">
    <source>
        <dbReference type="ARBA" id="ARBA00022490"/>
    </source>
</evidence>
<evidence type="ECO:0000256" key="8">
    <source>
        <dbReference type="ARBA" id="ARBA00022723"/>
    </source>
</evidence>
<proteinExistence type="inferred from homology"/>
<organism evidence="25 26">
    <name type="scientific">Dissostichus mawsoni</name>
    <name type="common">Antarctic cod</name>
    <dbReference type="NCBI Taxonomy" id="36200"/>
    <lineage>
        <taxon>Eukaryota</taxon>
        <taxon>Metazoa</taxon>
        <taxon>Chordata</taxon>
        <taxon>Craniata</taxon>
        <taxon>Vertebrata</taxon>
        <taxon>Euteleostomi</taxon>
        <taxon>Actinopterygii</taxon>
        <taxon>Neopterygii</taxon>
        <taxon>Teleostei</taxon>
        <taxon>Neoteleostei</taxon>
        <taxon>Acanthomorphata</taxon>
        <taxon>Eupercaria</taxon>
        <taxon>Perciformes</taxon>
        <taxon>Notothenioidei</taxon>
        <taxon>Nototheniidae</taxon>
        <taxon>Dissostichus</taxon>
    </lineage>
</organism>
<keyword evidence="9" id="KW-0677">Repeat</keyword>
<dbReference type="PROSITE" id="PS50106">
    <property type="entry name" value="PDZ"/>
    <property type="match status" value="1"/>
</dbReference>
<comment type="caution">
    <text evidence="25">The sequence shown here is derived from an EMBL/GenBank/DDBJ whole genome shotgun (WGS) entry which is preliminary data.</text>
</comment>
<evidence type="ECO:0000256" key="17">
    <source>
        <dbReference type="ARBA" id="ARBA00048659"/>
    </source>
</evidence>
<evidence type="ECO:0000256" key="10">
    <source>
        <dbReference type="ARBA" id="ARBA00022741"/>
    </source>
</evidence>
<dbReference type="GO" id="GO:0004674">
    <property type="term" value="F:protein serine/threonine kinase activity"/>
    <property type="evidence" value="ECO:0007669"/>
    <property type="project" value="UniProtKB-KW"/>
</dbReference>
<evidence type="ECO:0000259" key="24">
    <source>
        <dbReference type="PROSITE" id="PS50106"/>
    </source>
</evidence>
<dbReference type="GO" id="GO:0046872">
    <property type="term" value="F:metal ion binding"/>
    <property type="evidence" value="ECO:0007669"/>
    <property type="project" value="UniProtKB-KW"/>
</dbReference>
<comment type="similarity">
    <text evidence="3">Belongs to the protein kinase superfamily. TKL Ser/Thr protein kinase family.</text>
</comment>
<dbReference type="FunFam" id="3.30.200.20:FF:000038">
    <property type="entry name" value="LIM domain kinase 2"/>
    <property type="match status" value="1"/>
</dbReference>
<comment type="catalytic activity">
    <reaction evidence="18">
        <text>L-seryl-[protein] + ATP = O-phospho-L-seryl-[protein] + ADP + H(+)</text>
        <dbReference type="Rhea" id="RHEA:17989"/>
        <dbReference type="Rhea" id="RHEA-COMP:9863"/>
        <dbReference type="Rhea" id="RHEA-COMP:11604"/>
        <dbReference type="ChEBI" id="CHEBI:15378"/>
        <dbReference type="ChEBI" id="CHEBI:29999"/>
        <dbReference type="ChEBI" id="CHEBI:30616"/>
        <dbReference type="ChEBI" id="CHEBI:83421"/>
        <dbReference type="ChEBI" id="CHEBI:456216"/>
        <dbReference type="EC" id="2.7.11.1"/>
    </reaction>
    <physiologicalReaction direction="left-to-right" evidence="18">
        <dbReference type="Rhea" id="RHEA:17990"/>
    </physiologicalReaction>
</comment>
<evidence type="ECO:0000256" key="16">
    <source>
        <dbReference type="ARBA" id="ARBA00023242"/>
    </source>
</evidence>
<comment type="subcellular location">
    <subcellularLocation>
        <location evidence="2">Cytoplasm</location>
        <location evidence="2">Cytoskeleton</location>
    </subcellularLocation>
    <subcellularLocation>
        <location evidence="1">Nucleus</location>
    </subcellularLocation>
</comment>
<dbReference type="Gene3D" id="1.10.510.10">
    <property type="entry name" value="Transferase(Phosphotransferase) domain 1"/>
    <property type="match status" value="1"/>
</dbReference>
<dbReference type="GO" id="GO:0005856">
    <property type="term" value="C:cytoskeleton"/>
    <property type="evidence" value="ECO:0007669"/>
    <property type="project" value="UniProtKB-SubCell"/>
</dbReference>
<keyword evidence="7" id="KW-0808">Transferase</keyword>
<evidence type="ECO:0000256" key="2">
    <source>
        <dbReference type="ARBA" id="ARBA00004245"/>
    </source>
</evidence>
<evidence type="ECO:0000256" key="15">
    <source>
        <dbReference type="ARBA" id="ARBA00023212"/>
    </source>
</evidence>
<dbReference type="GO" id="GO:0030036">
    <property type="term" value="P:actin cytoskeleton organization"/>
    <property type="evidence" value="ECO:0007669"/>
    <property type="project" value="TreeGrafter"/>
</dbReference>
<evidence type="ECO:0000256" key="11">
    <source>
        <dbReference type="ARBA" id="ARBA00022777"/>
    </source>
</evidence>
<dbReference type="Gene3D" id="2.30.42.10">
    <property type="match status" value="1"/>
</dbReference>
<evidence type="ECO:0000256" key="12">
    <source>
        <dbReference type="ARBA" id="ARBA00022833"/>
    </source>
</evidence>
<evidence type="ECO:0000256" key="1">
    <source>
        <dbReference type="ARBA" id="ARBA00004123"/>
    </source>
</evidence>
<keyword evidence="12 19" id="KW-0862">Zinc</keyword>
<dbReference type="OrthoDB" id="20134at2759"/>
<feature type="domain" description="PDZ" evidence="24">
    <location>
        <begin position="167"/>
        <end position="222"/>
    </location>
</feature>
<evidence type="ECO:0000256" key="7">
    <source>
        <dbReference type="ARBA" id="ARBA00022679"/>
    </source>
</evidence>
<dbReference type="InterPro" id="IPR050940">
    <property type="entry name" value="Actin_reg-Ser/Thr_kinase"/>
</dbReference>
<dbReference type="InterPro" id="IPR036034">
    <property type="entry name" value="PDZ_sf"/>
</dbReference>
<dbReference type="Pfam" id="PF00069">
    <property type="entry name" value="Pkinase"/>
    <property type="match status" value="1"/>
</dbReference>
<evidence type="ECO:0000256" key="21">
    <source>
        <dbReference type="SAM" id="MobiDB-lite"/>
    </source>
</evidence>
<dbReference type="InterPro" id="IPR011009">
    <property type="entry name" value="Kinase-like_dom_sf"/>
</dbReference>
<dbReference type="GO" id="GO:0005524">
    <property type="term" value="F:ATP binding"/>
    <property type="evidence" value="ECO:0007669"/>
    <property type="project" value="UniProtKB-UniRule"/>
</dbReference>